<dbReference type="InterPro" id="IPR006098">
    <property type="entry name" value="MMCoA_mutase_a_cat"/>
</dbReference>
<dbReference type="NCBIfam" id="TIGR00641">
    <property type="entry name" value="acid_CoA_mut_N"/>
    <property type="match status" value="1"/>
</dbReference>
<sequence length="721" mass="79762">MRKQFNNVDIYAGIKAKDGAKWIEDNGIGYNWKTPEHIEVRPVYTKEDLEGMEHLDFVAGLPPFLRGPYSMMYPFRPWTIRQYAGFSTAEESNAFYRRNLASGQKGLSVAFDLPTHRGYDPDNPRVVGDVGKAGVSICNEENMKVLFSGIPLNKMSVSMTMNGAVLPILSFYIVAGLEQGAKLEEMAGTIQNDILKEFMVRNTYIYPPAFSMKIIADIFEYTSQNMPKFNSISISGYHMQEAGATADIELAYTLADGMDYLRTGVDAGIPVDKFAPRLSFFWAIGMNHFMEIAKMRAGRLLWAKIVKSFGAKDPKSMALRTHSQTSGWSLTEQDPFNNVGRTCVEAMAAVLGHTQSLHTNALDEAIALPTDFSARIARNTQIYIQNETKVCKEIDPWAGSYYVETLTNELVHKAWGHIQEIEKLGGMAKAIETGVPKMRIEEAAARTQARIDSGVQTIVGTNKYRLEHEDPIDILEVDNTAVRKQQEESLKQVRASRDEEACQAALKEITECVRDFAEGRKSENNLLALAVKAAQLRCTLGEISDACEKIVGRYKAVIRTISGVYSSESKNDSDFDKACELTDEFAKKEGRRPRIFVAKMGQDGHDRGAKVVATGYADCGFDVDMGPLFQTPAEAAREAIENDVHIVGASSLAAGHKTLIPQLIEELHKHGRDDIMVIAGGVIPAQDYDYLYKAGVAAVFGPGTSVAKAACEMMKLLLEKD</sequence>
<dbReference type="InterPro" id="IPR006099">
    <property type="entry name" value="MeMalonylCoA_mutase_a/b_cat"/>
</dbReference>
<dbReference type="EC" id="5.4.99.2" evidence="3"/>
<dbReference type="CDD" id="cd02071">
    <property type="entry name" value="MM_CoA_mut_B12_BD"/>
    <property type="match status" value="1"/>
</dbReference>
<evidence type="ECO:0000256" key="7">
    <source>
        <dbReference type="ARBA" id="ARBA00023285"/>
    </source>
</evidence>
<dbReference type="SUPFAM" id="SSF51703">
    <property type="entry name" value="Cobalamin (vitamin B12)-dependent enzymes"/>
    <property type="match status" value="1"/>
</dbReference>
<dbReference type="GO" id="GO:0005737">
    <property type="term" value="C:cytoplasm"/>
    <property type="evidence" value="ECO:0007669"/>
    <property type="project" value="TreeGrafter"/>
</dbReference>
<dbReference type="Proteomes" id="UP000278983">
    <property type="component" value="Unassembled WGS sequence"/>
</dbReference>
<dbReference type="Gene3D" id="3.40.50.280">
    <property type="entry name" value="Cobalamin-binding domain"/>
    <property type="match status" value="1"/>
</dbReference>
<dbReference type="PROSITE" id="PS51332">
    <property type="entry name" value="B12_BINDING"/>
    <property type="match status" value="1"/>
</dbReference>
<dbReference type="GO" id="GO:0031419">
    <property type="term" value="F:cobalamin binding"/>
    <property type="evidence" value="ECO:0007669"/>
    <property type="project" value="UniProtKB-KW"/>
</dbReference>
<dbReference type="InterPro" id="IPR036724">
    <property type="entry name" value="Cobalamin-bd_sf"/>
</dbReference>
<dbReference type="EMBL" id="RYYU01000001">
    <property type="protein sequence ID" value="RUL58932.1"/>
    <property type="molecule type" value="Genomic_DNA"/>
</dbReference>
<proteinExistence type="inferred from homology"/>
<dbReference type="PANTHER" id="PTHR48101">
    <property type="entry name" value="METHYLMALONYL-COA MUTASE, MITOCHONDRIAL-RELATED"/>
    <property type="match status" value="1"/>
</dbReference>
<reference evidence="9 10" key="1">
    <citation type="submission" date="2018-12" db="EMBL/GenBank/DDBJ databases">
        <title>Genome sequencing of Prevotella sp. KCOM 3155 (= JS262).</title>
        <authorList>
            <person name="Kook J.-K."/>
            <person name="Park S.-N."/>
            <person name="Lim Y.K."/>
        </authorList>
    </citation>
    <scope>NUCLEOTIDE SEQUENCE [LARGE SCALE GENOMIC DNA]</scope>
    <source>
        <strain evidence="9 10">KCOM 3155</strain>
    </source>
</reference>
<dbReference type="GO" id="GO:0019678">
    <property type="term" value="P:propionate metabolic process, methylmalonyl pathway"/>
    <property type="evidence" value="ECO:0007669"/>
    <property type="project" value="TreeGrafter"/>
</dbReference>
<keyword evidence="7" id="KW-0170">Cobalt</keyword>
<comment type="cofactor">
    <cofactor evidence="1">
        <name>adenosylcob(III)alamin</name>
        <dbReference type="ChEBI" id="CHEBI:18408"/>
    </cofactor>
</comment>
<dbReference type="FunFam" id="3.20.20.240:FF:000001">
    <property type="entry name" value="Probable methylmalonyl-coa mutase"/>
    <property type="match status" value="1"/>
</dbReference>
<dbReference type="NCBIfam" id="TIGR00640">
    <property type="entry name" value="acid_CoA_mut_C"/>
    <property type="match status" value="1"/>
</dbReference>
<gene>
    <name evidence="9" type="ORF">EHV08_03545</name>
</gene>
<comment type="caution">
    <text evidence="9">The sequence shown here is derived from an EMBL/GenBank/DDBJ whole genome shotgun (WGS) entry which is preliminary data.</text>
</comment>
<keyword evidence="4" id="KW-0846">Cobalamin</keyword>
<dbReference type="OrthoDB" id="9762378at2"/>
<keyword evidence="6 9" id="KW-0413">Isomerase</keyword>
<dbReference type="InterPro" id="IPR006158">
    <property type="entry name" value="Cobalamin-bd"/>
</dbReference>
<evidence type="ECO:0000256" key="1">
    <source>
        <dbReference type="ARBA" id="ARBA00001922"/>
    </source>
</evidence>
<keyword evidence="10" id="KW-1185">Reference proteome</keyword>
<accession>A0A3S0R9Y8</accession>
<protein>
    <recommendedName>
        <fullName evidence="3">methylmalonyl-CoA mutase</fullName>
        <ecNumber evidence="3">5.4.99.2</ecNumber>
    </recommendedName>
</protein>
<dbReference type="CDD" id="cd03679">
    <property type="entry name" value="MM_CoA_mutase_alpha_like"/>
    <property type="match status" value="1"/>
</dbReference>
<dbReference type="NCBIfam" id="NF006944">
    <property type="entry name" value="PRK09426.1"/>
    <property type="match status" value="1"/>
</dbReference>
<evidence type="ECO:0000256" key="6">
    <source>
        <dbReference type="ARBA" id="ARBA00023235"/>
    </source>
</evidence>
<organism evidence="9 10">
    <name type="scientific">Prevotella koreensis</name>
    <dbReference type="NCBI Taxonomy" id="2490854"/>
    <lineage>
        <taxon>Bacteria</taxon>
        <taxon>Pseudomonadati</taxon>
        <taxon>Bacteroidota</taxon>
        <taxon>Bacteroidia</taxon>
        <taxon>Bacteroidales</taxon>
        <taxon>Prevotellaceae</taxon>
        <taxon>Prevotella</taxon>
    </lineage>
</organism>
<evidence type="ECO:0000256" key="3">
    <source>
        <dbReference type="ARBA" id="ARBA00012398"/>
    </source>
</evidence>
<evidence type="ECO:0000256" key="2">
    <source>
        <dbReference type="ARBA" id="ARBA00008465"/>
    </source>
</evidence>
<dbReference type="RefSeq" id="WP_126678035.1">
    <property type="nucleotide sequence ID" value="NZ_RYYU01000001.1"/>
</dbReference>
<dbReference type="PANTHER" id="PTHR48101:SF4">
    <property type="entry name" value="METHYLMALONYL-COA MUTASE, MITOCHONDRIAL"/>
    <property type="match status" value="1"/>
</dbReference>
<evidence type="ECO:0000256" key="4">
    <source>
        <dbReference type="ARBA" id="ARBA00022628"/>
    </source>
</evidence>
<name>A0A3S0R9Y8_9BACT</name>
<dbReference type="GO" id="GO:0004494">
    <property type="term" value="F:methylmalonyl-CoA mutase activity"/>
    <property type="evidence" value="ECO:0007669"/>
    <property type="project" value="UniProtKB-EC"/>
</dbReference>
<feature type="domain" description="B12-binding" evidence="8">
    <location>
        <begin position="592"/>
        <end position="721"/>
    </location>
</feature>
<evidence type="ECO:0000259" key="8">
    <source>
        <dbReference type="PROSITE" id="PS51332"/>
    </source>
</evidence>
<dbReference type="GO" id="GO:0046872">
    <property type="term" value="F:metal ion binding"/>
    <property type="evidence" value="ECO:0007669"/>
    <property type="project" value="UniProtKB-KW"/>
</dbReference>
<evidence type="ECO:0000313" key="10">
    <source>
        <dbReference type="Proteomes" id="UP000278983"/>
    </source>
</evidence>
<dbReference type="Pfam" id="PF01642">
    <property type="entry name" value="MM_CoA_mutase"/>
    <property type="match status" value="1"/>
</dbReference>
<dbReference type="AlphaFoldDB" id="A0A3S0R9Y8"/>
<dbReference type="FunFam" id="3.40.50.280:FF:000002">
    <property type="entry name" value="Methylmalonyl-CoA mutase, mitochondrial"/>
    <property type="match status" value="1"/>
</dbReference>
<dbReference type="Gene3D" id="3.20.20.240">
    <property type="entry name" value="Methylmalonyl-CoA mutase"/>
    <property type="match status" value="1"/>
</dbReference>
<dbReference type="InterPro" id="IPR006159">
    <property type="entry name" value="Acid_CoA_mut_C"/>
</dbReference>
<dbReference type="SUPFAM" id="SSF52242">
    <property type="entry name" value="Cobalamin (vitamin B12)-binding domain"/>
    <property type="match status" value="1"/>
</dbReference>
<dbReference type="Pfam" id="PF02310">
    <property type="entry name" value="B12-binding"/>
    <property type="match status" value="1"/>
</dbReference>
<keyword evidence="5" id="KW-0479">Metal-binding</keyword>
<comment type="similarity">
    <text evidence="2">Belongs to the methylmalonyl-CoA mutase family.</text>
</comment>
<evidence type="ECO:0000313" key="9">
    <source>
        <dbReference type="EMBL" id="RUL58932.1"/>
    </source>
</evidence>
<evidence type="ECO:0000256" key="5">
    <source>
        <dbReference type="ARBA" id="ARBA00022723"/>
    </source>
</evidence>
<dbReference type="InterPro" id="IPR016176">
    <property type="entry name" value="Cbl-dep_enz_cat"/>
</dbReference>